<feature type="chain" id="PRO_5043148448" description="Lipoprotein" evidence="1">
    <location>
        <begin position="21"/>
        <end position="142"/>
    </location>
</feature>
<name>A0A1P8EEK8_9GAMM</name>
<evidence type="ECO:0000256" key="1">
    <source>
        <dbReference type="SAM" id="SignalP"/>
    </source>
</evidence>
<gene>
    <name evidence="2" type="ORF">BEN76_00800</name>
    <name evidence="3" type="ORF">RHP80_08195</name>
</gene>
<feature type="signal peptide" evidence="1">
    <location>
        <begin position="1"/>
        <end position="20"/>
    </location>
</feature>
<evidence type="ECO:0000313" key="2">
    <source>
        <dbReference type="EMBL" id="APV34630.1"/>
    </source>
</evidence>
<evidence type="ECO:0008006" key="5">
    <source>
        <dbReference type="Google" id="ProtNLM"/>
    </source>
</evidence>
<evidence type="ECO:0000313" key="4">
    <source>
        <dbReference type="Proteomes" id="UP000185674"/>
    </source>
</evidence>
<sequence length="142" mass="15446">MKMYNLLGVLALAASLAACQSTPRQYNGNTGYQVENKSANSATISYTLANRANQDLDQRKLQRACQSVLGTTKTYTLSILSINEIPNTAANRSQDQGIAIRNSRMSFGLSDSPSLNNSEGYATREALEARPSTLKVVRYTCS</sequence>
<reference evidence="3" key="2">
    <citation type="submission" date="2023-09" db="EMBL/GenBank/DDBJ databases">
        <title>Acinetobacter soli.</title>
        <authorList>
            <person name="Kim B."/>
            <person name="Kim D."/>
            <person name="Park D."/>
        </authorList>
    </citation>
    <scope>NUCLEOTIDE SEQUENCE</scope>
    <source>
        <strain evidence="3">2023.05</strain>
    </source>
</reference>
<dbReference type="EMBL" id="CP134206">
    <property type="protein sequence ID" value="WND04224.1"/>
    <property type="molecule type" value="Genomic_DNA"/>
</dbReference>
<dbReference type="RefSeq" id="WP_004939754.1">
    <property type="nucleotide sequence ID" value="NZ_BBNM01000001.1"/>
</dbReference>
<evidence type="ECO:0000313" key="3">
    <source>
        <dbReference type="EMBL" id="WND04224.1"/>
    </source>
</evidence>
<dbReference type="AlphaFoldDB" id="A0A1P8EEK8"/>
<dbReference type="eggNOG" id="ENOG502ZY3T">
    <property type="taxonomic scope" value="Bacteria"/>
</dbReference>
<dbReference type="EMBL" id="CP016896">
    <property type="protein sequence ID" value="APV34630.1"/>
    <property type="molecule type" value="Genomic_DNA"/>
</dbReference>
<dbReference type="PROSITE" id="PS51257">
    <property type="entry name" value="PROKAR_LIPOPROTEIN"/>
    <property type="match status" value="1"/>
</dbReference>
<organism evidence="2 4">
    <name type="scientific">Acinetobacter soli</name>
    <dbReference type="NCBI Taxonomy" id="487316"/>
    <lineage>
        <taxon>Bacteria</taxon>
        <taxon>Pseudomonadati</taxon>
        <taxon>Pseudomonadota</taxon>
        <taxon>Gammaproteobacteria</taxon>
        <taxon>Moraxellales</taxon>
        <taxon>Moraxellaceae</taxon>
        <taxon>Acinetobacter</taxon>
    </lineage>
</organism>
<proteinExistence type="predicted"/>
<dbReference type="Proteomes" id="UP000185674">
    <property type="component" value="Chromosome"/>
</dbReference>
<accession>A0A1P8EEK8</accession>
<protein>
    <recommendedName>
        <fullName evidence="5">Lipoprotein</fullName>
    </recommendedName>
</protein>
<dbReference type="KEGG" id="asol:BEN76_00800"/>
<keyword evidence="1" id="KW-0732">Signal</keyword>
<dbReference type="Proteomes" id="UP001256400">
    <property type="component" value="Chromosome"/>
</dbReference>
<dbReference type="GeneID" id="67511886"/>
<reference evidence="2 4" key="1">
    <citation type="submission" date="2016-08" db="EMBL/GenBank/DDBJ databases">
        <title>Complete genome sequence of Acinetobacter baylyi strain GFJ2.</title>
        <authorList>
            <person name="Tabata M."/>
            <person name="Kuboki S."/>
            <person name="Gibu N."/>
            <person name="Kinouchi Y."/>
            <person name="Vangnai A."/>
            <person name="Kasai D."/>
            <person name="Fukuda M."/>
        </authorList>
    </citation>
    <scope>NUCLEOTIDE SEQUENCE [LARGE SCALE GENOMIC DNA]</scope>
    <source>
        <strain evidence="2 4">GFJ2</strain>
    </source>
</reference>